<accession>A0A932R0L6</accession>
<dbReference type="Proteomes" id="UP000753196">
    <property type="component" value="Unassembled WGS sequence"/>
</dbReference>
<dbReference type="SUPFAM" id="SSF52540">
    <property type="entry name" value="P-loop containing nucleoside triphosphate hydrolases"/>
    <property type="match status" value="1"/>
</dbReference>
<dbReference type="AlphaFoldDB" id="A0A932R0L6"/>
<organism evidence="1 2">
    <name type="scientific">Candidatus Sungiibacteriota bacterium</name>
    <dbReference type="NCBI Taxonomy" id="2750080"/>
    <lineage>
        <taxon>Bacteria</taxon>
        <taxon>Candidatus Sungiibacteriota</taxon>
    </lineage>
</organism>
<proteinExistence type="predicted"/>
<dbReference type="GO" id="GO:0006261">
    <property type="term" value="P:DNA-templated DNA replication"/>
    <property type="evidence" value="ECO:0007669"/>
    <property type="project" value="TreeGrafter"/>
</dbReference>
<gene>
    <name evidence="1" type="ORF">HY221_00580</name>
</gene>
<comment type="caution">
    <text evidence="1">The sequence shown here is derived from an EMBL/GenBank/DDBJ whole genome shotgun (WGS) entry which is preliminary data.</text>
</comment>
<dbReference type="PANTHER" id="PTHR11669:SF8">
    <property type="entry name" value="DNA POLYMERASE III SUBUNIT DELTA"/>
    <property type="match status" value="1"/>
</dbReference>
<dbReference type="Gene3D" id="3.40.50.300">
    <property type="entry name" value="P-loop containing nucleotide triphosphate hydrolases"/>
    <property type="match status" value="1"/>
</dbReference>
<evidence type="ECO:0000313" key="1">
    <source>
        <dbReference type="EMBL" id="MBI3630819.1"/>
    </source>
</evidence>
<sequence>MIIGHKRQIAYLKEALKRGRLSHAYLFHGPDHVGKLTIALSLAKALHCTQRKGDQNNDWDCGRCSSCRLIANGTHPHVLMLDTAHALVSKEEDRSEIPIQDIRELKRLLALAPEADKWRIAIINQADTMSEEASHAFLKILEEPGERTLYVLVTSAPDLLLRTVLSRSTSLRFGLVSQEDISAFLQEKIRQPAKAAEIAAQAYGRPGLAIRMAEDEAYRNEVSAFRNKFEAALGNGIPGLLRLSQSASQDEELRERIIERSFAYLRGRLMDPHHHQGRLPALAQAIRRMDSIATLLATTNVNTRLALDMLLIQLAGL</sequence>
<name>A0A932R0L6_9BACT</name>
<dbReference type="Pfam" id="PF13177">
    <property type="entry name" value="DNA_pol3_delta2"/>
    <property type="match status" value="1"/>
</dbReference>
<dbReference type="InterPro" id="IPR027417">
    <property type="entry name" value="P-loop_NTPase"/>
</dbReference>
<protein>
    <recommendedName>
        <fullName evidence="3">DNA polymerase III subunit delta</fullName>
    </recommendedName>
</protein>
<reference evidence="1" key="1">
    <citation type="submission" date="2020-07" db="EMBL/GenBank/DDBJ databases">
        <title>Huge and variable diversity of episymbiotic CPR bacteria and DPANN archaea in groundwater ecosystems.</title>
        <authorList>
            <person name="He C.Y."/>
            <person name="Keren R."/>
            <person name="Whittaker M."/>
            <person name="Farag I.F."/>
            <person name="Doudna J."/>
            <person name="Cate J.H.D."/>
            <person name="Banfield J.F."/>
        </authorList>
    </citation>
    <scope>NUCLEOTIDE SEQUENCE</scope>
    <source>
        <strain evidence="1">NC_groundwater_973_Pr1_S-0.2um_54_13</strain>
    </source>
</reference>
<dbReference type="InterPro" id="IPR050238">
    <property type="entry name" value="DNA_Rep/Repair_Clamp_Loader"/>
</dbReference>
<dbReference type="PANTHER" id="PTHR11669">
    <property type="entry name" value="REPLICATION FACTOR C / DNA POLYMERASE III GAMMA-TAU SUBUNIT"/>
    <property type="match status" value="1"/>
</dbReference>
<evidence type="ECO:0008006" key="3">
    <source>
        <dbReference type="Google" id="ProtNLM"/>
    </source>
</evidence>
<dbReference type="EMBL" id="JACQCR010000011">
    <property type="protein sequence ID" value="MBI3630819.1"/>
    <property type="molecule type" value="Genomic_DNA"/>
</dbReference>
<evidence type="ECO:0000313" key="2">
    <source>
        <dbReference type="Proteomes" id="UP000753196"/>
    </source>
</evidence>